<evidence type="ECO:0000259" key="11">
    <source>
        <dbReference type="Pfam" id="PF01569"/>
    </source>
</evidence>
<dbReference type="EC" id="3.1.3.9" evidence="4"/>
<comment type="similarity">
    <text evidence="3">Belongs to the glucose-6-phosphatase family.</text>
</comment>
<dbReference type="EMBL" id="CP111016">
    <property type="protein sequence ID" value="WAR05077.1"/>
    <property type="molecule type" value="Genomic_DNA"/>
</dbReference>
<keyword evidence="8" id="KW-0256">Endoplasmic reticulum</keyword>
<evidence type="ECO:0000256" key="8">
    <source>
        <dbReference type="ARBA" id="ARBA00022824"/>
    </source>
</evidence>
<evidence type="ECO:0000256" key="6">
    <source>
        <dbReference type="ARBA" id="ARBA00022692"/>
    </source>
</evidence>
<evidence type="ECO:0000313" key="13">
    <source>
        <dbReference type="Proteomes" id="UP001164746"/>
    </source>
</evidence>
<dbReference type="SUPFAM" id="SSF48317">
    <property type="entry name" value="Acid phosphatase/Vanadium-dependent haloperoxidase"/>
    <property type="match status" value="1"/>
</dbReference>
<keyword evidence="9" id="KW-1133">Transmembrane helix</keyword>
<sequence length="274" mass="31125">MDFIHKHGIEVIQFLQNEFPEHSGLMQTMSRMGDPRAAFLIYFPVAYCLHKRTGIQVLWLACLSEWMNNLLKWVMHGERPYWWVRECGHYPSNSTIVQQFPLTCETGPGSPSGHGMVTASVVYYIVLAMIGLDPQWSITLATKHCADPSWIHLDTTLFNAVYRDAGGILGLGLFHYVISEMSIPRFHASENMTSLPYFNRLIHVGLTLFLCQMAENVKPGQYSAIFYYFFTCLKFAVLTFTTMSVTNVFSTGKIPPGSETIIAEERDDDCDKPN</sequence>
<accession>A0ABY7E4Z1</accession>
<keyword evidence="7" id="KW-0378">Hydrolase</keyword>
<evidence type="ECO:0000256" key="4">
    <source>
        <dbReference type="ARBA" id="ARBA00012634"/>
    </source>
</evidence>
<comment type="pathway">
    <text evidence="2">Carbohydrate biosynthesis; gluconeogenesis.</text>
</comment>
<keyword evidence="10" id="KW-0472">Membrane</keyword>
<keyword evidence="5" id="KW-0312">Gluconeogenesis</keyword>
<dbReference type="InterPro" id="IPR036938">
    <property type="entry name" value="PAP2/HPO_sf"/>
</dbReference>
<dbReference type="Pfam" id="PF01569">
    <property type="entry name" value="PAP2"/>
    <property type="match status" value="1"/>
</dbReference>
<reference evidence="12" key="1">
    <citation type="submission" date="2022-11" db="EMBL/GenBank/DDBJ databases">
        <title>Centuries of genome instability and evolution in soft-shell clam transmissible cancer (bioRxiv).</title>
        <authorList>
            <person name="Hart S.F.M."/>
            <person name="Yonemitsu M.A."/>
            <person name="Giersch R.M."/>
            <person name="Beal B.F."/>
            <person name="Arriagada G."/>
            <person name="Davis B.W."/>
            <person name="Ostrander E.A."/>
            <person name="Goff S.P."/>
            <person name="Metzger M.J."/>
        </authorList>
    </citation>
    <scope>NUCLEOTIDE SEQUENCE</scope>
    <source>
        <strain evidence="12">MELC-2E11</strain>
        <tissue evidence="12">Siphon/mantle</tissue>
    </source>
</reference>
<evidence type="ECO:0000256" key="5">
    <source>
        <dbReference type="ARBA" id="ARBA00022432"/>
    </source>
</evidence>
<feature type="domain" description="Phosphatidic acid phosphatase type 2/haloperoxidase" evidence="11">
    <location>
        <begin position="56"/>
        <end position="141"/>
    </location>
</feature>
<evidence type="ECO:0000256" key="3">
    <source>
        <dbReference type="ARBA" id="ARBA00009266"/>
    </source>
</evidence>
<comment type="subcellular location">
    <subcellularLocation>
        <location evidence="1">Endoplasmic reticulum membrane</location>
        <topology evidence="1">Multi-pass membrane protein</topology>
    </subcellularLocation>
</comment>
<name>A0ABY7E4Z1_MYAAR</name>
<evidence type="ECO:0000256" key="2">
    <source>
        <dbReference type="ARBA" id="ARBA00004742"/>
    </source>
</evidence>
<dbReference type="Proteomes" id="UP001164746">
    <property type="component" value="Chromosome 5"/>
</dbReference>
<organism evidence="12 13">
    <name type="scientific">Mya arenaria</name>
    <name type="common">Soft-shell clam</name>
    <dbReference type="NCBI Taxonomy" id="6604"/>
    <lineage>
        <taxon>Eukaryota</taxon>
        <taxon>Metazoa</taxon>
        <taxon>Spiralia</taxon>
        <taxon>Lophotrochozoa</taxon>
        <taxon>Mollusca</taxon>
        <taxon>Bivalvia</taxon>
        <taxon>Autobranchia</taxon>
        <taxon>Heteroconchia</taxon>
        <taxon>Euheterodonta</taxon>
        <taxon>Imparidentia</taxon>
        <taxon>Neoheterodontei</taxon>
        <taxon>Myida</taxon>
        <taxon>Myoidea</taxon>
        <taxon>Myidae</taxon>
        <taxon>Mya</taxon>
    </lineage>
</organism>
<protein>
    <recommendedName>
        <fullName evidence="4">glucose-6-phosphatase</fullName>
        <ecNumber evidence="4">3.1.3.9</ecNumber>
    </recommendedName>
</protein>
<keyword evidence="6" id="KW-0812">Transmembrane</keyword>
<dbReference type="PANTHER" id="PTHR12591">
    <property type="entry name" value="GLUCOSE-6-PHOSPHATASE"/>
    <property type="match status" value="1"/>
</dbReference>
<keyword evidence="13" id="KW-1185">Reference proteome</keyword>
<evidence type="ECO:0000256" key="1">
    <source>
        <dbReference type="ARBA" id="ARBA00004477"/>
    </source>
</evidence>
<dbReference type="PANTHER" id="PTHR12591:SF0">
    <property type="entry name" value="FI19814P1"/>
    <property type="match status" value="1"/>
</dbReference>
<evidence type="ECO:0000313" key="12">
    <source>
        <dbReference type="EMBL" id="WAR05077.1"/>
    </source>
</evidence>
<proteinExistence type="inferred from homology"/>
<evidence type="ECO:0000256" key="7">
    <source>
        <dbReference type="ARBA" id="ARBA00022801"/>
    </source>
</evidence>
<evidence type="ECO:0000256" key="9">
    <source>
        <dbReference type="ARBA" id="ARBA00022989"/>
    </source>
</evidence>
<dbReference type="InterPro" id="IPR000326">
    <property type="entry name" value="PAP2/HPO"/>
</dbReference>
<gene>
    <name evidence="12" type="ORF">MAR_020446</name>
</gene>
<evidence type="ECO:0000256" key="10">
    <source>
        <dbReference type="ARBA" id="ARBA00023136"/>
    </source>
</evidence>